<proteinExistence type="predicted"/>
<evidence type="ECO:0000313" key="4">
    <source>
        <dbReference type="Proteomes" id="UP001144323"/>
    </source>
</evidence>
<dbReference type="InterPro" id="IPR051680">
    <property type="entry name" value="ATP-dep_Glu-Cys_Ligase-2"/>
</dbReference>
<organism evidence="3 4">
    <name type="scientific">Methylocystis echinoides</name>
    <dbReference type="NCBI Taxonomy" id="29468"/>
    <lineage>
        <taxon>Bacteria</taxon>
        <taxon>Pseudomonadati</taxon>
        <taxon>Pseudomonadota</taxon>
        <taxon>Alphaproteobacteria</taxon>
        <taxon>Hyphomicrobiales</taxon>
        <taxon>Methylocystaceae</taxon>
        <taxon>Methylocystis</taxon>
    </lineage>
</organism>
<dbReference type="Proteomes" id="UP001144323">
    <property type="component" value="Unassembled WGS sequence"/>
</dbReference>
<dbReference type="Pfam" id="PF04168">
    <property type="entry name" value="Alpha-E"/>
    <property type="match status" value="1"/>
</dbReference>
<dbReference type="PANTHER" id="PTHR34595:SF7">
    <property type="entry name" value="SLL1039 PROTEIN"/>
    <property type="match status" value="1"/>
</dbReference>
<feature type="region of interest" description="Disordered" evidence="1">
    <location>
        <begin position="1"/>
        <end position="24"/>
    </location>
</feature>
<protein>
    <recommendedName>
        <fullName evidence="2">DUF403 domain-containing protein</fullName>
    </recommendedName>
</protein>
<dbReference type="AlphaFoldDB" id="A0A9W6GXW6"/>
<name>A0A9W6GXW6_9HYPH</name>
<dbReference type="InterPro" id="IPR007296">
    <property type="entry name" value="DUF403"/>
</dbReference>
<comment type="caution">
    <text evidence="3">The sequence shown here is derived from an EMBL/GenBank/DDBJ whole genome shotgun (WGS) entry which is preliminary data.</text>
</comment>
<evidence type="ECO:0000256" key="1">
    <source>
        <dbReference type="SAM" id="MobiDB-lite"/>
    </source>
</evidence>
<reference evidence="3" key="1">
    <citation type="journal article" date="2023" name="Int. J. Syst. Evol. Microbiol.">
        <title>Methylocystis iwaonis sp. nov., a type II methane-oxidizing bacterium from surface soil of a rice paddy field in Japan, and emended description of the genus Methylocystis (ex Whittenbury et al. 1970) Bowman et al. 1993.</title>
        <authorList>
            <person name="Kaise H."/>
            <person name="Sawadogo J.B."/>
            <person name="Alam M.S."/>
            <person name="Ueno C."/>
            <person name="Dianou D."/>
            <person name="Shinjo R."/>
            <person name="Asakawa S."/>
        </authorList>
    </citation>
    <scope>NUCLEOTIDE SEQUENCE</scope>
    <source>
        <strain evidence="3">LMG27198</strain>
    </source>
</reference>
<evidence type="ECO:0000259" key="2">
    <source>
        <dbReference type="Pfam" id="PF04168"/>
    </source>
</evidence>
<dbReference type="PANTHER" id="PTHR34595">
    <property type="entry name" value="BLR5612 PROTEIN"/>
    <property type="match status" value="1"/>
</dbReference>
<feature type="domain" description="DUF403" evidence="2">
    <location>
        <begin position="47"/>
        <end position="360"/>
    </location>
</feature>
<dbReference type="EMBL" id="BSEC01000001">
    <property type="protein sequence ID" value="GLI95024.1"/>
    <property type="molecule type" value="Genomic_DNA"/>
</dbReference>
<gene>
    <name evidence="3" type="ORF">LMG27198_40160</name>
</gene>
<sequence length="361" mass="40801">MLDAQHPFEDFERRSPDAAEGAPRLPAPLATIIKDITRARAQTERHMLSSTADNLYWLARYMERADFLARAIEASRRLAALPKAYGGADSEWESVLLSSGASSAFEATGKPVNESNVIEFLTFSRDNPGSIRNCIEFARTNARAVRTALTVEMWEAINGAYLELKAMEARRGAYSSDELGRFLEFVKQTSLTYDGGAYRTMLRNDAYWFSRVGLFVERADNTARLLDVKYHVLLPEKELVGGSLDYFQWSAILRAVSAHTAYHWVYRTSMKPWLVADLLILRPEMPRSLISCYESIVRNLDNLARAHGRQGAAQRQARSTYGKLETLTMENVFQGGLHEFVQSFISENNKLGALISEQYLF</sequence>
<evidence type="ECO:0000313" key="3">
    <source>
        <dbReference type="EMBL" id="GLI95024.1"/>
    </source>
</evidence>
<keyword evidence="4" id="KW-1185">Reference proteome</keyword>
<feature type="compositionally biased region" description="Basic and acidic residues" evidence="1">
    <location>
        <begin position="1"/>
        <end position="17"/>
    </location>
</feature>
<accession>A0A9W6GXW6</accession>